<dbReference type="EMBL" id="VKHS01000088">
    <property type="protein sequence ID" value="MBB0229134.1"/>
    <property type="molecule type" value="Genomic_DNA"/>
</dbReference>
<gene>
    <name evidence="3" type="ORF">FOE67_06300</name>
</gene>
<dbReference type="SMART" id="SM00530">
    <property type="entry name" value="HTH_XRE"/>
    <property type="match status" value="2"/>
</dbReference>
<dbReference type="InterPro" id="IPR001387">
    <property type="entry name" value="Cro/C1-type_HTH"/>
</dbReference>
<comment type="caution">
    <text evidence="3">The sequence shown here is derived from an EMBL/GenBank/DDBJ whole genome shotgun (WGS) entry which is preliminary data.</text>
</comment>
<dbReference type="GO" id="GO:0003677">
    <property type="term" value="F:DNA binding"/>
    <property type="evidence" value="ECO:0007669"/>
    <property type="project" value="UniProtKB-KW"/>
</dbReference>
<feature type="domain" description="HTH cro/C1-type" evidence="2">
    <location>
        <begin position="10"/>
        <end position="64"/>
    </location>
</feature>
<dbReference type="CDD" id="cd00093">
    <property type="entry name" value="HTH_XRE"/>
    <property type="match status" value="2"/>
</dbReference>
<reference evidence="4" key="1">
    <citation type="submission" date="2019-10" db="EMBL/GenBank/DDBJ databases">
        <title>Streptomyces sp. nov., a novel actinobacterium isolated from alkaline environment.</title>
        <authorList>
            <person name="Golinska P."/>
        </authorList>
    </citation>
    <scope>NUCLEOTIDE SEQUENCE [LARGE SCALE GENOMIC DNA]</scope>
    <source>
        <strain evidence="4">DSM 42108</strain>
    </source>
</reference>
<feature type="domain" description="HTH cro/C1-type" evidence="2">
    <location>
        <begin position="81"/>
        <end position="135"/>
    </location>
</feature>
<keyword evidence="1" id="KW-0238">DNA-binding</keyword>
<organism evidence="3 4">
    <name type="scientific">Streptomyces calidiresistens</name>
    <dbReference type="NCBI Taxonomy" id="1485586"/>
    <lineage>
        <taxon>Bacteria</taxon>
        <taxon>Bacillati</taxon>
        <taxon>Actinomycetota</taxon>
        <taxon>Actinomycetes</taxon>
        <taxon>Kitasatosporales</taxon>
        <taxon>Streptomycetaceae</taxon>
        <taxon>Streptomyces</taxon>
    </lineage>
</organism>
<dbReference type="PANTHER" id="PTHR46797">
    <property type="entry name" value="HTH-TYPE TRANSCRIPTIONAL REGULATOR"/>
    <property type="match status" value="1"/>
</dbReference>
<dbReference type="SUPFAM" id="SSF47413">
    <property type="entry name" value="lambda repressor-like DNA-binding domains"/>
    <property type="match status" value="2"/>
</dbReference>
<name>A0A7W3XVS9_9ACTN</name>
<sequence length="144" mass="16012">MRIRSNGGRIRERRLRKGLKLVELARRISYSEQHLGQVERDHINAGIDMLRTLATVLECDLADISTIETTATVPLHVGARVRELRLRRGMKTAELATAVGCSHNHLSQVETGRAQPSTGLLHRLVKTLDCTVDDLKISSRGRAA</sequence>
<dbReference type="GO" id="GO:0003700">
    <property type="term" value="F:DNA-binding transcription factor activity"/>
    <property type="evidence" value="ECO:0007669"/>
    <property type="project" value="TreeGrafter"/>
</dbReference>
<evidence type="ECO:0000259" key="2">
    <source>
        <dbReference type="PROSITE" id="PS50943"/>
    </source>
</evidence>
<evidence type="ECO:0000313" key="3">
    <source>
        <dbReference type="EMBL" id="MBB0229134.1"/>
    </source>
</evidence>
<dbReference type="Gene3D" id="1.10.260.40">
    <property type="entry name" value="lambda repressor-like DNA-binding domains"/>
    <property type="match status" value="2"/>
</dbReference>
<dbReference type="PANTHER" id="PTHR46797:SF1">
    <property type="entry name" value="METHYLPHOSPHONATE SYNTHASE"/>
    <property type="match status" value="1"/>
</dbReference>
<dbReference type="InterPro" id="IPR050807">
    <property type="entry name" value="TransReg_Diox_bact_type"/>
</dbReference>
<dbReference type="PROSITE" id="PS50943">
    <property type="entry name" value="HTH_CROC1"/>
    <property type="match status" value="2"/>
</dbReference>
<dbReference type="RefSeq" id="WP_182661328.1">
    <property type="nucleotide sequence ID" value="NZ_VKHS01000088.1"/>
</dbReference>
<protein>
    <submittedName>
        <fullName evidence="3">Helix-turn-helix domain-containing protein</fullName>
    </submittedName>
</protein>
<dbReference type="Proteomes" id="UP000530234">
    <property type="component" value="Unassembled WGS sequence"/>
</dbReference>
<accession>A0A7W3XVS9</accession>
<dbReference type="GO" id="GO:0005829">
    <property type="term" value="C:cytosol"/>
    <property type="evidence" value="ECO:0007669"/>
    <property type="project" value="TreeGrafter"/>
</dbReference>
<dbReference type="AlphaFoldDB" id="A0A7W3XVS9"/>
<evidence type="ECO:0000313" key="4">
    <source>
        <dbReference type="Proteomes" id="UP000530234"/>
    </source>
</evidence>
<keyword evidence="4" id="KW-1185">Reference proteome</keyword>
<dbReference type="InterPro" id="IPR010982">
    <property type="entry name" value="Lambda_DNA-bd_dom_sf"/>
</dbReference>
<dbReference type="Pfam" id="PF01381">
    <property type="entry name" value="HTH_3"/>
    <property type="match status" value="1"/>
</dbReference>
<evidence type="ECO:0000256" key="1">
    <source>
        <dbReference type="ARBA" id="ARBA00023125"/>
    </source>
</evidence>
<proteinExistence type="predicted"/>
<dbReference type="Pfam" id="PF13560">
    <property type="entry name" value="HTH_31"/>
    <property type="match status" value="1"/>
</dbReference>